<dbReference type="AlphaFoldDB" id="A0AA36IDA9"/>
<keyword evidence="3" id="KW-0521">NADP</keyword>
<dbReference type="Pfam" id="PF00106">
    <property type="entry name" value="adh_short"/>
    <property type="match status" value="1"/>
</dbReference>
<dbReference type="GO" id="GO:0004155">
    <property type="term" value="F:6,7-dihydropteridine reductase activity"/>
    <property type="evidence" value="ECO:0007669"/>
    <property type="project" value="UniProtKB-EC"/>
</dbReference>
<sequence>MARRVLVMGAAGQLGRQVCGRFASSSWRLIAADVVAAGGADLALGGLGAAAALEALQEKLRGERLDAVVNVAGGFAMGSAQDAEVLDNTKAMVESSVYSSVLAAHLAAKALKEEGLVILPGAAAAWGPTAWSLPYGLSKVAVHHLVRSLAAEGSTLPKGAKTIGLAPQILDTPQNRAAMPDADRSTWASLEEVAEQIERWCADPQLVQSGQVYLIDKAPGQPAGFEAKDPL</sequence>
<reference evidence="9" key="1">
    <citation type="submission" date="2023-08" db="EMBL/GenBank/DDBJ databases">
        <authorList>
            <person name="Chen Y."/>
            <person name="Shah S."/>
            <person name="Dougan E. K."/>
            <person name="Thang M."/>
            <person name="Chan C."/>
        </authorList>
    </citation>
    <scope>NUCLEOTIDE SEQUENCE</scope>
</reference>
<evidence type="ECO:0000256" key="6">
    <source>
        <dbReference type="ARBA" id="ARBA00039153"/>
    </source>
</evidence>
<dbReference type="InterPro" id="IPR002347">
    <property type="entry name" value="SDR_fam"/>
</dbReference>
<keyword evidence="4" id="KW-0560">Oxidoreductase</keyword>
<dbReference type="SUPFAM" id="SSF51735">
    <property type="entry name" value="NAD(P)-binding Rossmann-fold domains"/>
    <property type="match status" value="1"/>
</dbReference>
<dbReference type="FunFam" id="3.40.50.720:FF:000157">
    <property type="entry name" value="Quinoid dihydropteridine reductase"/>
    <property type="match status" value="1"/>
</dbReference>
<evidence type="ECO:0000313" key="10">
    <source>
        <dbReference type="Proteomes" id="UP001178507"/>
    </source>
</evidence>
<evidence type="ECO:0000313" key="9">
    <source>
        <dbReference type="EMBL" id="CAJ1384683.1"/>
    </source>
</evidence>
<keyword evidence="10" id="KW-1185">Reference proteome</keyword>
<protein>
    <recommendedName>
        <fullName evidence="7">Dihydropteridine reductase</fullName>
        <ecNumber evidence="6">1.5.1.34</ecNumber>
    </recommendedName>
    <alternativeName>
        <fullName evidence="8">Quinoid dihydropteridine reductase</fullName>
    </alternativeName>
</protein>
<comment type="subunit">
    <text evidence="2">Homodimer.</text>
</comment>
<organism evidence="9 10">
    <name type="scientific">Effrenium voratum</name>
    <dbReference type="NCBI Taxonomy" id="2562239"/>
    <lineage>
        <taxon>Eukaryota</taxon>
        <taxon>Sar</taxon>
        <taxon>Alveolata</taxon>
        <taxon>Dinophyceae</taxon>
        <taxon>Suessiales</taxon>
        <taxon>Symbiodiniaceae</taxon>
        <taxon>Effrenium</taxon>
    </lineage>
</organism>
<dbReference type="EC" id="1.5.1.34" evidence="6"/>
<evidence type="ECO:0000256" key="7">
    <source>
        <dbReference type="ARBA" id="ARBA00039520"/>
    </source>
</evidence>
<dbReference type="GO" id="GO:0005737">
    <property type="term" value="C:cytoplasm"/>
    <property type="evidence" value="ECO:0007669"/>
    <property type="project" value="TreeGrafter"/>
</dbReference>
<evidence type="ECO:0000256" key="4">
    <source>
        <dbReference type="ARBA" id="ARBA00023002"/>
    </source>
</evidence>
<dbReference type="GO" id="GO:0070404">
    <property type="term" value="F:NADH binding"/>
    <property type="evidence" value="ECO:0007669"/>
    <property type="project" value="TreeGrafter"/>
</dbReference>
<gene>
    <name evidence="9" type="ORF">EVOR1521_LOCUS11495</name>
</gene>
<keyword evidence="5" id="KW-0783">Tetrahydrobiopterin biosynthesis</keyword>
<dbReference type="GO" id="GO:0006729">
    <property type="term" value="P:tetrahydrobiopterin biosynthetic process"/>
    <property type="evidence" value="ECO:0007669"/>
    <property type="project" value="UniProtKB-KW"/>
</dbReference>
<evidence type="ECO:0000256" key="8">
    <source>
        <dbReference type="ARBA" id="ARBA00041348"/>
    </source>
</evidence>
<comment type="caution">
    <text evidence="9">The sequence shown here is derived from an EMBL/GenBank/DDBJ whole genome shotgun (WGS) entry which is preliminary data.</text>
</comment>
<dbReference type="InterPro" id="IPR036291">
    <property type="entry name" value="NAD(P)-bd_dom_sf"/>
</dbReference>
<name>A0AA36IDA9_9DINO</name>
<dbReference type="PANTHER" id="PTHR15104:SF0">
    <property type="entry name" value="DIHYDROPTERIDINE REDUCTASE"/>
    <property type="match status" value="1"/>
</dbReference>
<evidence type="ECO:0000256" key="5">
    <source>
        <dbReference type="ARBA" id="ARBA00023007"/>
    </source>
</evidence>
<comment type="similarity">
    <text evidence="1">Belongs to the short-chain dehydrogenases/reductases (SDR) family.</text>
</comment>
<accession>A0AA36IDA9</accession>
<dbReference type="EMBL" id="CAUJNA010001136">
    <property type="protein sequence ID" value="CAJ1384683.1"/>
    <property type="molecule type" value="Genomic_DNA"/>
</dbReference>
<evidence type="ECO:0000256" key="1">
    <source>
        <dbReference type="ARBA" id="ARBA00006484"/>
    </source>
</evidence>
<dbReference type="GO" id="GO:0070402">
    <property type="term" value="F:NADPH binding"/>
    <property type="evidence" value="ECO:0007669"/>
    <property type="project" value="TreeGrafter"/>
</dbReference>
<dbReference type="Proteomes" id="UP001178507">
    <property type="component" value="Unassembled WGS sequence"/>
</dbReference>
<dbReference type="PRINTS" id="PR00081">
    <property type="entry name" value="GDHRDH"/>
</dbReference>
<dbReference type="GO" id="GO:0006559">
    <property type="term" value="P:L-phenylalanine catabolic process"/>
    <property type="evidence" value="ECO:0007669"/>
    <property type="project" value="TreeGrafter"/>
</dbReference>
<proteinExistence type="inferred from homology"/>
<evidence type="ECO:0000256" key="2">
    <source>
        <dbReference type="ARBA" id="ARBA00011738"/>
    </source>
</evidence>
<dbReference type="PANTHER" id="PTHR15104">
    <property type="entry name" value="DIHYDROPTERIDINE REDUCTASE"/>
    <property type="match status" value="1"/>
</dbReference>
<evidence type="ECO:0000256" key="3">
    <source>
        <dbReference type="ARBA" id="ARBA00022857"/>
    </source>
</evidence>
<dbReference type="Gene3D" id="3.40.50.720">
    <property type="entry name" value="NAD(P)-binding Rossmann-like Domain"/>
    <property type="match status" value="1"/>
</dbReference>